<feature type="compositionally biased region" description="Basic and acidic residues" evidence="1">
    <location>
        <begin position="211"/>
        <end position="222"/>
    </location>
</feature>
<feature type="region of interest" description="Disordered" evidence="1">
    <location>
        <begin position="301"/>
        <end position="455"/>
    </location>
</feature>
<keyword evidence="2" id="KW-0732">Signal</keyword>
<feature type="non-terminal residue" evidence="3">
    <location>
        <position position="608"/>
    </location>
</feature>
<reference evidence="3" key="1">
    <citation type="submission" date="2018-05" db="EMBL/GenBank/DDBJ databases">
        <title>Draft genome of Mucuna pruriens seed.</title>
        <authorList>
            <person name="Nnadi N.E."/>
            <person name="Vos R."/>
            <person name="Hasami M.H."/>
            <person name="Devisetty U.K."/>
            <person name="Aguiy J.C."/>
        </authorList>
    </citation>
    <scope>NUCLEOTIDE SEQUENCE [LARGE SCALE GENOMIC DNA]</scope>
    <source>
        <strain evidence="3">JCA_2017</strain>
    </source>
</reference>
<feature type="signal peptide" evidence="2">
    <location>
        <begin position="1"/>
        <end position="25"/>
    </location>
</feature>
<dbReference type="EMBL" id="QJKJ01001532">
    <property type="protein sequence ID" value="RDY07166.1"/>
    <property type="molecule type" value="Genomic_DNA"/>
</dbReference>
<dbReference type="PANTHER" id="PTHR34660:SF3">
    <property type="entry name" value="RRM DOMAIN-CONTAINING PROTEIN"/>
    <property type="match status" value="1"/>
</dbReference>
<feature type="compositionally biased region" description="Basic and acidic residues" evidence="1">
    <location>
        <begin position="185"/>
        <end position="204"/>
    </location>
</feature>
<gene>
    <name evidence="3" type="ORF">CR513_08750</name>
</gene>
<protein>
    <recommendedName>
        <fullName evidence="5">Myb-like protein X</fullName>
    </recommendedName>
</protein>
<sequence>PTLDTLQSHALCFLAFLGFPLIAYSVKGNKAGNECGDMVHGQEHSCWFVPFLEQCYWREDTLGISGFCAMSRCFPFPPPGYEKKAGYEKKVGTDYVDLLKKEKHREKKHKKEKRDKEKKESKEKRDKEGKDGKHKEKKDKKEKHREKKKDKDKDKDRDKDKSKTSAAIGKELPGQGQGPNAGKQHQKEIKPNDKKGVLLEDKLTKQYASHNGEKARENNHLAEENKDSKFLLEFDRRIRDNDGRAENQLVQKFSTAEHRKDEGAVRLVAKGSGTWPDGKERLQDKGIDTRKVDRRGIWAESRSIGNATVQNNAGNFHPKVDEMPKPLEKNFDKPLEATVEGKEKVKEKKDDKQGDKKKNREKGEKGHGKDKDKNKEKKKEKKAKENAEHENREQQNKLKENSKTVPISSNSFTQVSRHSHENSAVGENLKKRKDIESNGTMHANDSWPNKLSKLSPSHLTENGRILEPCQISFVDTSDTLGAASNMKVDKKERRINGVIEAPSCAVSSNKTPTAISAKPAHPNSKYTSEAPAKPPHPDTKYVSQVYSVPKVDGWSDFDDQEWLFGSGCSQERKPVMKSPEVGDTLQVWAEGMHIEPADIFALPYVVPY</sequence>
<dbReference type="Proteomes" id="UP000257109">
    <property type="component" value="Unassembled WGS sequence"/>
</dbReference>
<dbReference type="STRING" id="157652.A0A371HWI9"/>
<proteinExistence type="predicted"/>
<feature type="region of interest" description="Disordered" evidence="1">
    <location>
        <begin position="100"/>
        <end position="222"/>
    </location>
</feature>
<feature type="region of interest" description="Disordered" evidence="1">
    <location>
        <begin position="268"/>
        <end position="288"/>
    </location>
</feature>
<feature type="compositionally biased region" description="Basic and acidic residues" evidence="1">
    <location>
        <begin position="277"/>
        <end position="288"/>
    </location>
</feature>
<feature type="compositionally biased region" description="Basic and acidic residues" evidence="1">
    <location>
        <begin position="318"/>
        <end position="402"/>
    </location>
</feature>
<feature type="compositionally biased region" description="Basic and acidic residues" evidence="1">
    <location>
        <begin position="149"/>
        <end position="163"/>
    </location>
</feature>
<feature type="compositionally biased region" description="Polar residues" evidence="1">
    <location>
        <begin position="303"/>
        <end position="314"/>
    </location>
</feature>
<evidence type="ECO:0000256" key="2">
    <source>
        <dbReference type="SAM" id="SignalP"/>
    </source>
</evidence>
<organism evidence="3 4">
    <name type="scientific">Mucuna pruriens</name>
    <name type="common">Velvet bean</name>
    <name type="synonym">Dolichos pruriens</name>
    <dbReference type="NCBI Taxonomy" id="157652"/>
    <lineage>
        <taxon>Eukaryota</taxon>
        <taxon>Viridiplantae</taxon>
        <taxon>Streptophyta</taxon>
        <taxon>Embryophyta</taxon>
        <taxon>Tracheophyta</taxon>
        <taxon>Spermatophyta</taxon>
        <taxon>Magnoliopsida</taxon>
        <taxon>eudicotyledons</taxon>
        <taxon>Gunneridae</taxon>
        <taxon>Pentapetalae</taxon>
        <taxon>rosids</taxon>
        <taxon>fabids</taxon>
        <taxon>Fabales</taxon>
        <taxon>Fabaceae</taxon>
        <taxon>Papilionoideae</taxon>
        <taxon>50 kb inversion clade</taxon>
        <taxon>NPAAA clade</taxon>
        <taxon>indigoferoid/millettioid clade</taxon>
        <taxon>Phaseoleae</taxon>
        <taxon>Mucuna</taxon>
    </lineage>
</organism>
<comment type="caution">
    <text evidence="3">The sequence shown here is derived from an EMBL/GenBank/DDBJ whole genome shotgun (WGS) entry which is preliminary data.</text>
</comment>
<evidence type="ECO:0000313" key="3">
    <source>
        <dbReference type="EMBL" id="RDY07166.1"/>
    </source>
</evidence>
<evidence type="ECO:0000256" key="1">
    <source>
        <dbReference type="SAM" id="MobiDB-lite"/>
    </source>
</evidence>
<keyword evidence="4" id="KW-1185">Reference proteome</keyword>
<name>A0A371HWI9_MUCPR</name>
<evidence type="ECO:0008006" key="5">
    <source>
        <dbReference type="Google" id="ProtNLM"/>
    </source>
</evidence>
<feature type="compositionally biased region" description="Polar residues" evidence="1">
    <location>
        <begin position="437"/>
        <end position="455"/>
    </location>
</feature>
<dbReference type="PANTHER" id="PTHR34660">
    <property type="entry name" value="MYB-LIKE PROTEIN X"/>
    <property type="match status" value="1"/>
</dbReference>
<feature type="compositionally biased region" description="Polar residues" evidence="1">
    <location>
        <begin position="403"/>
        <end position="416"/>
    </location>
</feature>
<dbReference type="OrthoDB" id="1913135at2759"/>
<feature type="compositionally biased region" description="Basic residues" evidence="1">
    <location>
        <begin position="135"/>
        <end position="148"/>
    </location>
</feature>
<accession>A0A371HWI9</accession>
<feature type="compositionally biased region" description="Basic residues" evidence="1">
    <location>
        <begin position="101"/>
        <end position="113"/>
    </location>
</feature>
<feature type="compositionally biased region" description="Basic and acidic residues" evidence="1">
    <location>
        <begin position="114"/>
        <end position="134"/>
    </location>
</feature>
<feature type="chain" id="PRO_5016837676" description="Myb-like protein X" evidence="2">
    <location>
        <begin position="26"/>
        <end position="608"/>
    </location>
</feature>
<feature type="region of interest" description="Disordered" evidence="1">
    <location>
        <begin position="509"/>
        <end position="539"/>
    </location>
</feature>
<evidence type="ECO:0000313" key="4">
    <source>
        <dbReference type="Proteomes" id="UP000257109"/>
    </source>
</evidence>
<feature type="non-terminal residue" evidence="3">
    <location>
        <position position="1"/>
    </location>
</feature>
<dbReference type="AlphaFoldDB" id="A0A371HWI9"/>